<comment type="cofactor">
    <cofactor evidence="2">
        <name>Mg(2+)</name>
        <dbReference type="ChEBI" id="CHEBI:18420"/>
    </cofactor>
</comment>
<evidence type="ECO:0000256" key="7">
    <source>
        <dbReference type="ARBA" id="ARBA00022777"/>
    </source>
</evidence>
<dbReference type="PANTHER" id="PTHR11406">
    <property type="entry name" value="PHOSPHOGLYCERATE KINASE"/>
    <property type="match status" value="1"/>
</dbReference>
<evidence type="ECO:0000256" key="4">
    <source>
        <dbReference type="ARBA" id="ARBA00013061"/>
    </source>
</evidence>
<dbReference type="InterPro" id="IPR015824">
    <property type="entry name" value="Phosphoglycerate_kinase_N"/>
</dbReference>
<proteinExistence type="inferred from homology"/>
<dbReference type="Proteomes" id="UP000075714">
    <property type="component" value="Unassembled WGS sequence"/>
</dbReference>
<dbReference type="OrthoDB" id="275353at2759"/>
<dbReference type="PRINTS" id="PR00477">
    <property type="entry name" value="PHGLYCKINASE"/>
</dbReference>
<evidence type="ECO:0000256" key="3">
    <source>
        <dbReference type="ARBA" id="ARBA00008982"/>
    </source>
</evidence>
<dbReference type="GO" id="GO:0005524">
    <property type="term" value="F:ATP binding"/>
    <property type="evidence" value="ECO:0007669"/>
    <property type="project" value="UniProtKB-KW"/>
</dbReference>
<comment type="caution">
    <text evidence="13">The sequence shown here is derived from an EMBL/GenBank/DDBJ whole genome shotgun (WGS) entry which is preliminary data.</text>
</comment>
<comment type="similarity">
    <text evidence="3 11">Belongs to the phosphoglycerate kinase family.</text>
</comment>
<evidence type="ECO:0000256" key="2">
    <source>
        <dbReference type="ARBA" id="ARBA00001946"/>
    </source>
</evidence>
<evidence type="ECO:0000256" key="9">
    <source>
        <dbReference type="ARBA" id="ARBA00022842"/>
    </source>
</evidence>
<comment type="subunit">
    <text evidence="12">Monomer.</text>
</comment>
<dbReference type="PANTHER" id="PTHR11406:SF23">
    <property type="entry name" value="PHOSPHOGLYCERATE KINASE 1, CHLOROPLASTIC-RELATED"/>
    <property type="match status" value="1"/>
</dbReference>
<dbReference type="GO" id="GO:0043531">
    <property type="term" value="F:ADP binding"/>
    <property type="evidence" value="ECO:0007669"/>
    <property type="project" value="TreeGrafter"/>
</dbReference>
<evidence type="ECO:0000256" key="8">
    <source>
        <dbReference type="ARBA" id="ARBA00022840"/>
    </source>
</evidence>
<reference evidence="14" key="1">
    <citation type="journal article" date="2016" name="Nat. Commun.">
        <title>The Gonium pectorale genome demonstrates co-option of cell cycle regulation during the evolution of multicellularity.</title>
        <authorList>
            <person name="Hanschen E.R."/>
            <person name="Marriage T.N."/>
            <person name="Ferris P.J."/>
            <person name="Hamaji T."/>
            <person name="Toyoda A."/>
            <person name="Fujiyama A."/>
            <person name="Neme R."/>
            <person name="Noguchi H."/>
            <person name="Minakuchi Y."/>
            <person name="Suzuki M."/>
            <person name="Kawai-Toyooka H."/>
            <person name="Smith D.R."/>
            <person name="Sparks H."/>
            <person name="Anderson J."/>
            <person name="Bakaric R."/>
            <person name="Luria V."/>
            <person name="Karger A."/>
            <person name="Kirschner M.W."/>
            <person name="Durand P.M."/>
            <person name="Michod R.E."/>
            <person name="Nozaki H."/>
            <person name="Olson B.J."/>
        </authorList>
    </citation>
    <scope>NUCLEOTIDE SEQUENCE [LARGE SCALE GENOMIC DNA]</scope>
    <source>
        <strain evidence="14">NIES-2863</strain>
    </source>
</reference>
<dbReference type="EC" id="2.7.2.3" evidence="4 11"/>
<evidence type="ECO:0000313" key="14">
    <source>
        <dbReference type="Proteomes" id="UP000075714"/>
    </source>
</evidence>
<name>A0A150H3E5_GONPE</name>
<dbReference type="GO" id="GO:0004618">
    <property type="term" value="F:phosphoglycerate kinase activity"/>
    <property type="evidence" value="ECO:0007669"/>
    <property type="project" value="UniProtKB-EC"/>
</dbReference>
<dbReference type="GO" id="GO:0005829">
    <property type="term" value="C:cytosol"/>
    <property type="evidence" value="ECO:0007669"/>
    <property type="project" value="TreeGrafter"/>
</dbReference>
<evidence type="ECO:0000256" key="11">
    <source>
        <dbReference type="RuleBase" id="RU000532"/>
    </source>
</evidence>
<dbReference type="InterPro" id="IPR036043">
    <property type="entry name" value="Phosphoglycerate_kinase_sf"/>
</dbReference>
<accession>A0A150H3E5</accession>
<keyword evidence="5 11" id="KW-0808">Transferase</keyword>
<evidence type="ECO:0000256" key="1">
    <source>
        <dbReference type="ARBA" id="ARBA00000642"/>
    </source>
</evidence>
<organism evidence="13 14">
    <name type="scientific">Gonium pectorale</name>
    <name type="common">Green alga</name>
    <dbReference type="NCBI Taxonomy" id="33097"/>
    <lineage>
        <taxon>Eukaryota</taxon>
        <taxon>Viridiplantae</taxon>
        <taxon>Chlorophyta</taxon>
        <taxon>core chlorophytes</taxon>
        <taxon>Chlorophyceae</taxon>
        <taxon>CS clade</taxon>
        <taxon>Chlamydomonadales</taxon>
        <taxon>Volvocaceae</taxon>
        <taxon>Gonium</taxon>
    </lineage>
</organism>
<gene>
    <name evidence="13" type="ORF">GPECTOR_2g962</name>
</gene>
<protein>
    <recommendedName>
        <fullName evidence="4 11">Phosphoglycerate kinase</fullName>
        <ecNumber evidence="4 11">2.7.2.3</ecNumber>
    </recommendedName>
</protein>
<dbReference type="GO" id="GO:0006096">
    <property type="term" value="P:glycolytic process"/>
    <property type="evidence" value="ECO:0007669"/>
    <property type="project" value="InterPro"/>
</dbReference>
<keyword evidence="6" id="KW-0547">Nucleotide-binding</keyword>
<keyword evidence="7 11" id="KW-0418">Kinase</keyword>
<dbReference type="Gene3D" id="3.40.50.1260">
    <property type="entry name" value="Phosphoglycerate kinase, N-terminal domain"/>
    <property type="match status" value="1"/>
</dbReference>
<keyword evidence="14" id="KW-1185">Reference proteome</keyword>
<comment type="pathway">
    <text evidence="10">Carbohydrate biosynthesis.</text>
</comment>
<keyword evidence="9" id="KW-0460">Magnesium</keyword>
<dbReference type="GO" id="GO:0006094">
    <property type="term" value="P:gluconeogenesis"/>
    <property type="evidence" value="ECO:0007669"/>
    <property type="project" value="TreeGrafter"/>
</dbReference>
<evidence type="ECO:0000256" key="5">
    <source>
        <dbReference type="ARBA" id="ARBA00022679"/>
    </source>
</evidence>
<dbReference type="EMBL" id="LSYV01000003">
    <property type="protein sequence ID" value="KXZ56080.1"/>
    <property type="molecule type" value="Genomic_DNA"/>
</dbReference>
<evidence type="ECO:0000313" key="13">
    <source>
        <dbReference type="EMBL" id="KXZ56080.1"/>
    </source>
</evidence>
<keyword evidence="8" id="KW-0067">ATP-binding</keyword>
<dbReference type="STRING" id="33097.A0A150H3E5"/>
<dbReference type="AlphaFoldDB" id="A0A150H3E5"/>
<dbReference type="InterPro" id="IPR001576">
    <property type="entry name" value="Phosphoglycerate_kinase"/>
</dbReference>
<dbReference type="Pfam" id="PF00162">
    <property type="entry name" value="PGK"/>
    <property type="match status" value="1"/>
</dbReference>
<comment type="catalytic activity">
    <reaction evidence="1 11">
        <text>(2R)-3-phosphoglycerate + ATP = (2R)-3-phospho-glyceroyl phosphate + ADP</text>
        <dbReference type="Rhea" id="RHEA:14801"/>
        <dbReference type="ChEBI" id="CHEBI:30616"/>
        <dbReference type="ChEBI" id="CHEBI:57604"/>
        <dbReference type="ChEBI" id="CHEBI:58272"/>
        <dbReference type="ChEBI" id="CHEBI:456216"/>
        <dbReference type="EC" id="2.7.2.3"/>
    </reaction>
</comment>
<evidence type="ECO:0000256" key="6">
    <source>
        <dbReference type="ARBA" id="ARBA00022741"/>
    </source>
</evidence>
<sequence>MPLTRDCCTDENPCIPAGRYGVDIGPESSELFRRELLACRTIFWNGPMGKFEVPEFSRGTLAVAKALDEASRQGAVTIIGGGDSVAAVTAAGLAEHISHISTGGGASLELIEGRGMPGLRALLRPHAYGSAAAGADGPAAAAVKHAPAAEVPAAPPAEVPASPAPRDGGGSCCGPRKCCG</sequence>
<evidence type="ECO:0000256" key="12">
    <source>
        <dbReference type="RuleBase" id="RU000696"/>
    </source>
</evidence>
<evidence type="ECO:0000256" key="10">
    <source>
        <dbReference type="ARBA" id="ARBA00024331"/>
    </source>
</evidence>
<dbReference type="SUPFAM" id="SSF53748">
    <property type="entry name" value="Phosphoglycerate kinase"/>
    <property type="match status" value="1"/>
</dbReference>